<feature type="transmembrane region" description="Helical" evidence="1">
    <location>
        <begin position="117"/>
        <end position="138"/>
    </location>
</feature>
<dbReference type="SUPFAM" id="SSF48452">
    <property type="entry name" value="TPR-like"/>
    <property type="match status" value="1"/>
</dbReference>
<dbReference type="AlphaFoldDB" id="A0AAP2E2S2"/>
<evidence type="ECO:0008006" key="4">
    <source>
        <dbReference type="Google" id="ProtNLM"/>
    </source>
</evidence>
<dbReference type="Gene3D" id="1.25.40.10">
    <property type="entry name" value="Tetratricopeptide repeat domain"/>
    <property type="match status" value="1"/>
</dbReference>
<keyword evidence="1" id="KW-0472">Membrane</keyword>
<dbReference type="InterPro" id="IPR011990">
    <property type="entry name" value="TPR-like_helical_dom_sf"/>
</dbReference>
<keyword evidence="3" id="KW-1185">Reference proteome</keyword>
<accession>A0AAP2E2S2</accession>
<name>A0AAP2E2S2_9BACT</name>
<organism evidence="2 3">
    <name type="scientific">Dawidia cretensis</name>
    <dbReference type="NCBI Taxonomy" id="2782350"/>
    <lineage>
        <taxon>Bacteria</taxon>
        <taxon>Pseudomonadati</taxon>
        <taxon>Bacteroidota</taxon>
        <taxon>Cytophagia</taxon>
        <taxon>Cytophagales</taxon>
        <taxon>Chryseotaleaceae</taxon>
        <taxon>Dawidia</taxon>
    </lineage>
</organism>
<keyword evidence="1" id="KW-0812">Transmembrane</keyword>
<dbReference type="RefSeq" id="WP_254086551.1">
    <property type="nucleotide sequence ID" value="NZ_JAHESE010000028.1"/>
</dbReference>
<evidence type="ECO:0000313" key="3">
    <source>
        <dbReference type="Proteomes" id="UP001319080"/>
    </source>
</evidence>
<keyword evidence="1" id="KW-1133">Transmembrane helix</keyword>
<dbReference type="EMBL" id="JAHESE010000028">
    <property type="protein sequence ID" value="MBT1710973.1"/>
    <property type="molecule type" value="Genomic_DNA"/>
</dbReference>
<evidence type="ECO:0000256" key="1">
    <source>
        <dbReference type="SAM" id="Phobius"/>
    </source>
</evidence>
<comment type="caution">
    <text evidence="2">The sequence shown here is derived from an EMBL/GenBank/DDBJ whole genome shotgun (WGS) entry which is preliminary data.</text>
</comment>
<gene>
    <name evidence="2" type="ORF">KK062_22210</name>
</gene>
<protein>
    <recommendedName>
        <fullName evidence="4">Peptidase M50 domain-containing protein</fullName>
    </recommendedName>
</protein>
<evidence type="ECO:0000313" key="2">
    <source>
        <dbReference type="EMBL" id="MBT1710973.1"/>
    </source>
</evidence>
<feature type="transmembrane region" description="Helical" evidence="1">
    <location>
        <begin position="39"/>
        <end position="62"/>
    </location>
</feature>
<reference evidence="2 3" key="1">
    <citation type="submission" date="2021-05" db="EMBL/GenBank/DDBJ databases">
        <title>A Polyphasic approach of four new species of the genus Ohtaekwangia: Ohtaekwangia histidinii sp. nov., Ohtaekwangia cretensis sp. nov., Ohtaekwangia indiensis sp. nov., Ohtaekwangia reichenbachii sp. nov. from diverse environment.</title>
        <authorList>
            <person name="Octaviana S."/>
        </authorList>
    </citation>
    <scope>NUCLEOTIDE SEQUENCE [LARGE SCALE GENOMIC DNA]</scope>
    <source>
        <strain evidence="2 3">PWU5</strain>
    </source>
</reference>
<feature type="transmembrane region" description="Helical" evidence="1">
    <location>
        <begin position="150"/>
        <end position="171"/>
    </location>
</feature>
<dbReference type="Proteomes" id="UP001319080">
    <property type="component" value="Unassembled WGS sequence"/>
</dbReference>
<proteinExistence type="predicted"/>
<sequence length="409" mass="45389">MSARLFFTLLPPYALACVALGLAAGPLVPESPMVPNALVYFGIYVLALRLALIIHEAGHLVFARIAGGKPMRLVLGMGVHEVYRRQFFGVAFIVHKNFRGGYAHASFTTGSHLKLRYALYVAGGVLGNLLVAAIFRVLSGPPLWPHETYFYVDLSSIIIVTNALIAIWSLVPFMTNVQGRRVPTDGLYLLKLPFIPQKEVKFNADADALYDIHRLTEAKEYAQALTLLKAYLELHPTEHTQQLTHAHLLLKTGQFDASLKLSLSLRDHLHEKAFKPYTGLLYNLLAWTYLVVDDIEQADVHSALAVQAIPGDVNFRGTRGAVLVEKGKIGEGVPNLLQSMDFEFVNSATLSAAIYMLLACHRKGDLITRDKYRAFLEANYTNLDLDEKHLFDRMLMRTGLTLQAATSGT</sequence>